<dbReference type="InterPro" id="IPR013328">
    <property type="entry name" value="6PGD_dom2"/>
</dbReference>
<evidence type="ECO:0000259" key="1">
    <source>
        <dbReference type="Pfam" id="PF02317"/>
    </source>
</evidence>
<reference evidence="3 4" key="1">
    <citation type="submission" date="2016-11" db="EMBL/GenBank/DDBJ databases">
        <authorList>
            <person name="Jaros S."/>
            <person name="Januszkiewicz K."/>
            <person name="Wedrychowicz H."/>
        </authorList>
    </citation>
    <scope>NUCLEOTIDE SEQUENCE [LARGE SCALE GENOMIC DNA]</scope>
    <source>
        <strain evidence="3 4">DSM 15480</strain>
    </source>
</reference>
<dbReference type="InterPro" id="IPR013332">
    <property type="entry name" value="KPR_N"/>
</dbReference>
<dbReference type="InterPro" id="IPR051729">
    <property type="entry name" value="Opine/Lysopine_DH"/>
</dbReference>
<dbReference type="Pfam" id="PF02317">
    <property type="entry name" value="Octopine_DH"/>
    <property type="match status" value="1"/>
</dbReference>
<feature type="domain" description="Ketopantoate reductase N-terminal" evidence="2">
    <location>
        <begin position="4"/>
        <end position="106"/>
    </location>
</feature>
<protein>
    <submittedName>
        <fullName evidence="3">Opine dehydrogenase</fullName>
    </submittedName>
</protein>
<dbReference type="STRING" id="1121950.SAMN02745243_01405"/>
<dbReference type="Gene3D" id="3.40.50.720">
    <property type="entry name" value="NAD(P)-binding Rossmann-like Domain"/>
    <property type="match status" value="1"/>
</dbReference>
<gene>
    <name evidence="3" type="ORF">SAMN02745243_01405</name>
</gene>
<evidence type="ECO:0000313" key="3">
    <source>
        <dbReference type="EMBL" id="SHJ79747.1"/>
    </source>
</evidence>
<dbReference type="SUPFAM" id="SSF51735">
    <property type="entry name" value="NAD(P)-binding Rossmann-fold domains"/>
    <property type="match status" value="1"/>
</dbReference>
<name>A0A1M6M8F0_9FIRM</name>
<dbReference type="InterPro" id="IPR008927">
    <property type="entry name" value="6-PGluconate_DH-like_C_sf"/>
</dbReference>
<dbReference type="Gene3D" id="1.10.1040.10">
    <property type="entry name" value="N-(1-d-carboxylethyl)-l-norvaline Dehydrogenase, domain 2"/>
    <property type="match status" value="1"/>
</dbReference>
<proteinExistence type="predicted"/>
<sequence>MKQVTVIGGGGTGIMMAADLSLKGHKVTLYEQKEHAKNLEAIQKRGYVDITGNAVNGRAVIAKITTDIETALKDAEIILISLMAQRQEAVMDLMLPYLKNGQTVCFSAGSCASLILKKKIAGKDVLTGEMQGNIYPCRLLADGSLISALPYKEKAVAAFPSGDNDRFAEVLSEVYPCHPVKNVFQATLNSPNTSIHLAGTILGTAKMETMEDFRLYRDGLSPSVAELIGVVEAEKEKVMDRMGYEMGRASGEIKALMQYDQHPQLDIFRGLEGPTGINHRYVTEDAYAGNSLLLSLGRAFAIEMPVLAGLLAIASALNRTDFYEQGRTMERFGLNGMTPEEINRYLETGVK</sequence>
<dbReference type="Pfam" id="PF02558">
    <property type="entry name" value="ApbA"/>
    <property type="match status" value="1"/>
</dbReference>
<dbReference type="InterPro" id="IPR036291">
    <property type="entry name" value="NAD(P)-bd_dom_sf"/>
</dbReference>
<dbReference type="OrthoDB" id="1073746at2"/>
<keyword evidence="4" id="KW-1185">Reference proteome</keyword>
<dbReference type="RefSeq" id="WP_073107464.1">
    <property type="nucleotide sequence ID" value="NZ_FQZY01000017.1"/>
</dbReference>
<dbReference type="SUPFAM" id="SSF48179">
    <property type="entry name" value="6-phosphogluconate dehydrogenase C-terminal domain-like"/>
    <property type="match status" value="1"/>
</dbReference>
<dbReference type="AlphaFoldDB" id="A0A1M6M8F0"/>
<dbReference type="InterPro" id="IPR003421">
    <property type="entry name" value="Opine_DH"/>
</dbReference>
<dbReference type="PANTHER" id="PTHR38015:SF1">
    <property type="entry name" value="OPINE DEHYDROGENASE DOMAIN-CONTAINING PROTEIN"/>
    <property type="match status" value="1"/>
</dbReference>
<dbReference type="GO" id="GO:0016491">
    <property type="term" value="F:oxidoreductase activity"/>
    <property type="evidence" value="ECO:0007669"/>
    <property type="project" value="InterPro"/>
</dbReference>
<dbReference type="Proteomes" id="UP000184301">
    <property type="component" value="Unassembled WGS sequence"/>
</dbReference>
<organism evidence="3 4">
    <name type="scientific">Hespellia stercorisuis DSM 15480</name>
    <dbReference type="NCBI Taxonomy" id="1121950"/>
    <lineage>
        <taxon>Bacteria</taxon>
        <taxon>Bacillati</taxon>
        <taxon>Bacillota</taxon>
        <taxon>Clostridia</taxon>
        <taxon>Lachnospirales</taxon>
        <taxon>Lachnospiraceae</taxon>
        <taxon>Hespellia</taxon>
    </lineage>
</organism>
<dbReference type="PANTHER" id="PTHR38015">
    <property type="entry name" value="BLR6086 PROTEIN"/>
    <property type="match status" value="1"/>
</dbReference>
<accession>A0A1M6M8F0</accession>
<evidence type="ECO:0000313" key="4">
    <source>
        <dbReference type="Proteomes" id="UP000184301"/>
    </source>
</evidence>
<dbReference type="EMBL" id="FQZY01000017">
    <property type="protein sequence ID" value="SHJ79747.1"/>
    <property type="molecule type" value="Genomic_DNA"/>
</dbReference>
<feature type="domain" description="Opine dehydrogenase" evidence="1">
    <location>
        <begin position="180"/>
        <end position="317"/>
    </location>
</feature>
<evidence type="ECO:0000259" key="2">
    <source>
        <dbReference type="Pfam" id="PF02558"/>
    </source>
</evidence>